<reference evidence="5" key="1">
    <citation type="submission" date="2018-09" db="EMBL/GenBank/DDBJ databases">
        <title>Comparative analyses of salivary proteins from the facultative symbiont-infected and uninfected Tetranychus truncatus.</title>
        <authorList>
            <person name="Zhu Y.-X."/>
            <person name="Huang H.-J."/>
            <person name="Hong X.-Y."/>
        </authorList>
    </citation>
    <scope>NUCLEOTIDE SEQUENCE</scope>
</reference>
<dbReference type="PROSITE" id="PS50240">
    <property type="entry name" value="TRYPSIN_DOM"/>
    <property type="match status" value="1"/>
</dbReference>
<evidence type="ECO:0000256" key="1">
    <source>
        <dbReference type="ARBA" id="ARBA00023157"/>
    </source>
</evidence>
<dbReference type="Gene3D" id="2.40.10.10">
    <property type="entry name" value="Trypsin-like serine proteases"/>
    <property type="match status" value="1"/>
</dbReference>
<dbReference type="InterPro" id="IPR009003">
    <property type="entry name" value="Peptidase_S1_PA"/>
</dbReference>
<dbReference type="AlphaFoldDB" id="A0A3G5AP21"/>
<keyword evidence="3" id="KW-0732">Signal</keyword>
<protein>
    <submittedName>
        <fullName evidence="5">Trypsin-1</fullName>
    </submittedName>
</protein>
<dbReference type="SMART" id="SM00020">
    <property type="entry name" value="Tryp_SPc"/>
    <property type="match status" value="1"/>
</dbReference>
<dbReference type="PRINTS" id="PR00722">
    <property type="entry name" value="CHYMOTRYPSIN"/>
</dbReference>
<dbReference type="GO" id="GO:0004252">
    <property type="term" value="F:serine-type endopeptidase activity"/>
    <property type="evidence" value="ECO:0007669"/>
    <property type="project" value="InterPro"/>
</dbReference>
<feature type="chain" id="PRO_5018116086" evidence="3">
    <location>
        <begin position="21"/>
        <end position="296"/>
    </location>
</feature>
<accession>A0A3G5AP21</accession>
<dbReference type="InterPro" id="IPR001254">
    <property type="entry name" value="Trypsin_dom"/>
</dbReference>
<dbReference type="InterPro" id="IPR001314">
    <property type="entry name" value="Peptidase_S1A"/>
</dbReference>
<dbReference type="PANTHER" id="PTHR24256">
    <property type="entry name" value="TRYPTASE-RELATED"/>
    <property type="match status" value="1"/>
</dbReference>
<dbReference type="Pfam" id="PF00089">
    <property type="entry name" value="Trypsin"/>
    <property type="match status" value="1"/>
</dbReference>
<feature type="signal peptide" evidence="3">
    <location>
        <begin position="1"/>
        <end position="20"/>
    </location>
</feature>
<evidence type="ECO:0000256" key="3">
    <source>
        <dbReference type="SAM" id="SignalP"/>
    </source>
</evidence>
<dbReference type="InterPro" id="IPR043504">
    <property type="entry name" value="Peptidase_S1_PA_chymotrypsin"/>
</dbReference>
<organism evidence="5">
    <name type="scientific">Tetranychus truncatus</name>
    <dbReference type="NCBI Taxonomy" id="93132"/>
    <lineage>
        <taxon>Eukaryota</taxon>
        <taxon>Metazoa</taxon>
        <taxon>Ecdysozoa</taxon>
        <taxon>Arthropoda</taxon>
        <taxon>Chelicerata</taxon>
        <taxon>Arachnida</taxon>
        <taxon>Acari</taxon>
        <taxon>Acariformes</taxon>
        <taxon>Trombidiformes</taxon>
        <taxon>Prostigmata</taxon>
        <taxon>Eleutherengona</taxon>
        <taxon>Raphignathae</taxon>
        <taxon>Tetranychoidea</taxon>
        <taxon>Tetranychidae</taxon>
        <taxon>Tetranychus</taxon>
    </lineage>
</organism>
<name>A0A3G5AP21_9ACAR</name>
<evidence type="ECO:0000313" key="5">
    <source>
        <dbReference type="EMBL" id="AYV89086.1"/>
    </source>
</evidence>
<dbReference type="FunFam" id="2.40.10.10:FF:000068">
    <property type="entry name" value="transmembrane protease serine 2"/>
    <property type="match status" value="1"/>
</dbReference>
<dbReference type="GO" id="GO:0006508">
    <property type="term" value="P:proteolysis"/>
    <property type="evidence" value="ECO:0007669"/>
    <property type="project" value="InterPro"/>
</dbReference>
<dbReference type="EMBL" id="MH990539">
    <property type="protein sequence ID" value="AYV89086.1"/>
    <property type="molecule type" value="mRNA"/>
</dbReference>
<keyword evidence="1" id="KW-1015">Disulfide bond</keyword>
<feature type="domain" description="Peptidase S1" evidence="4">
    <location>
        <begin position="32"/>
        <end position="290"/>
    </location>
</feature>
<sequence length="296" mass="32433">MRFFMLTALLLVAAINVTLACECGLEGSSGRIYKGSKVRANKYPWLAHIRSFSSRNSRSFGQCGGSLIDETHVATAAHCVVDENNQVYKPENIDVFLGRVKAFSDRSKPHSVSKVWVDSKYDRSNLAHDFAILTLSSPVKYSQTIAPVCLPNVESGLSKLTVSGWGTTAADADSSDDLLDVEVDFLSKNECNEVKKDFLMKQNGIPKSMRNRVKIDGVVDTHMCAINKKTKGDACSGDSGGPLMHHGGNGRWYLMGVVSGSWTECGQDEDTAGLYTRTLYYKDVIKSIAPNACWQN</sequence>
<dbReference type="PROSITE" id="PS00135">
    <property type="entry name" value="TRYPSIN_SER"/>
    <property type="match status" value="1"/>
</dbReference>
<comment type="similarity">
    <text evidence="2">Belongs to the peptidase S1 family. CLIP subfamily.</text>
</comment>
<evidence type="ECO:0000256" key="2">
    <source>
        <dbReference type="ARBA" id="ARBA00024195"/>
    </source>
</evidence>
<proteinExistence type="evidence at transcript level"/>
<dbReference type="CDD" id="cd00190">
    <property type="entry name" value="Tryp_SPc"/>
    <property type="match status" value="1"/>
</dbReference>
<dbReference type="InterPro" id="IPR051487">
    <property type="entry name" value="Ser/Thr_Proteases_Immune/Dev"/>
</dbReference>
<evidence type="ECO:0000259" key="4">
    <source>
        <dbReference type="PROSITE" id="PS50240"/>
    </source>
</evidence>
<dbReference type="SUPFAM" id="SSF50494">
    <property type="entry name" value="Trypsin-like serine proteases"/>
    <property type="match status" value="1"/>
</dbReference>
<dbReference type="PROSITE" id="PS51257">
    <property type="entry name" value="PROKAR_LIPOPROTEIN"/>
    <property type="match status" value="1"/>
</dbReference>
<dbReference type="InterPro" id="IPR033116">
    <property type="entry name" value="TRYPSIN_SER"/>
</dbReference>